<protein>
    <submittedName>
        <fullName evidence="1">Uncharacterized protein</fullName>
    </submittedName>
</protein>
<comment type="caution">
    <text evidence="1">The sequence shown here is derived from an EMBL/GenBank/DDBJ whole genome shotgun (WGS) entry which is preliminary data.</text>
</comment>
<accession>A0A8J6XLZ9</accession>
<organism evidence="1 2">
    <name type="scientific">Iningainema tapete BLCC-T55</name>
    <dbReference type="NCBI Taxonomy" id="2748662"/>
    <lineage>
        <taxon>Bacteria</taxon>
        <taxon>Bacillati</taxon>
        <taxon>Cyanobacteriota</taxon>
        <taxon>Cyanophyceae</taxon>
        <taxon>Nostocales</taxon>
        <taxon>Scytonemataceae</taxon>
        <taxon>Iningainema tapete</taxon>
    </lineage>
</organism>
<dbReference type="EMBL" id="JACXAE010000053">
    <property type="protein sequence ID" value="MBD2773376.1"/>
    <property type="molecule type" value="Genomic_DNA"/>
</dbReference>
<evidence type="ECO:0000313" key="2">
    <source>
        <dbReference type="Proteomes" id="UP000629098"/>
    </source>
</evidence>
<evidence type="ECO:0000313" key="1">
    <source>
        <dbReference type="EMBL" id="MBD2773376.1"/>
    </source>
</evidence>
<name>A0A8J6XLZ9_9CYAN</name>
<reference evidence="1" key="1">
    <citation type="submission" date="2020-09" db="EMBL/GenBank/DDBJ databases">
        <title>Iningainema tapete sp. nov. (Scytonemataceae, Cyanobacteria) from greenhouses in central Florida (USA) produces two types of nodularin with biosynthetic potential for microcystin-LR and anabaenopeptins.</title>
        <authorList>
            <person name="Berthold D.E."/>
            <person name="Lefler F.W."/>
            <person name="Huang I.-S."/>
            <person name="Abdulla H."/>
            <person name="Zimba P.V."/>
            <person name="Laughinghouse H.D. IV."/>
        </authorList>
    </citation>
    <scope>NUCLEOTIDE SEQUENCE</scope>
    <source>
        <strain evidence="1">BLCCT55</strain>
    </source>
</reference>
<dbReference type="RefSeq" id="WP_190829129.1">
    <property type="nucleotide sequence ID" value="NZ_CAWPPI010000053.1"/>
</dbReference>
<dbReference type="Proteomes" id="UP000629098">
    <property type="component" value="Unassembled WGS sequence"/>
</dbReference>
<proteinExistence type="predicted"/>
<dbReference type="AlphaFoldDB" id="A0A8J6XLZ9"/>
<keyword evidence="2" id="KW-1185">Reference proteome</keyword>
<sequence>MNREELFAIVHSCSGWNGYTFDPRSYILAVNTIYPEGKSWVISALRDYCHLLIDNGDWIIEATKVFFLLRILFVPKEHNIYFPRIKLGISASSQMLTNHDFPIYPLVLLEDVPLLIVGEFILGGLPENPLAQIDFCEHYCQLRTTPLHPPDNPLLLYELLQRWESETEIAVLQAQLLRLVQTVYTLPGINEPGFFCYLKVPEIWQQCINTFQNLDAVWNEQQNDYCL</sequence>
<gene>
    <name evidence="1" type="ORF">ICL16_15170</name>
</gene>